<evidence type="ECO:0000313" key="18">
    <source>
        <dbReference type="EMBL" id="ALA67184.1"/>
    </source>
</evidence>
<evidence type="ECO:0000256" key="14">
    <source>
        <dbReference type="ARBA" id="ARBA00044632"/>
    </source>
</evidence>
<dbReference type="Proteomes" id="UP000058446">
    <property type="component" value="Chromosome"/>
</dbReference>
<dbReference type="STRING" id="1408189.CLAC_05060"/>
<dbReference type="InterPro" id="IPR012319">
    <property type="entry name" value="FPG_cat"/>
</dbReference>
<evidence type="ECO:0000259" key="16">
    <source>
        <dbReference type="PROSITE" id="PS51066"/>
    </source>
</evidence>
<proteinExistence type="inferred from homology"/>
<dbReference type="EC" id="3.2.2.23" evidence="15"/>
<dbReference type="NCBIfam" id="NF002211">
    <property type="entry name" value="PRK01103.1"/>
    <property type="match status" value="1"/>
</dbReference>
<comment type="cofactor">
    <cofactor evidence="15">
        <name>Zn(2+)</name>
        <dbReference type="ChEBI" id="CHEBI:29105"/>
    </cofactor>
    <text evidence="15">Binds 1 zinc ion per subunit.</text>
</comment>
<evidence type="ECO:0000256" key="15">
    <source>
        <dbReference type="HAMAP-Rule" id="MF_00103"/>
    </source>
</evidence>
<dbReference type="GO" id="GO:0003690">
    <property type="term" value="F:double-stranded DNA binding"/>
    <property type="evidence" value="ECO:0007669"/>
    <property type="project" value="UniProtKB-ARBA"/>
</dbReference>
<feature type="active site" description="Proton donor; for beta-elimination activity" evidence="15">
    <location>
        <position position="61"/>
    </location>
</feature>
<dbReference type="GO" id="GO:0034039">
    <property type="term" value="F:8-oxo-7,8-dihydroguanine DNA N-glycosylase activity"/>
    <property type="evidence" value="ECO:0007669"/>
    <property type="project" value="TreeGrafter"/>
</dbReference>
<feature type="active site" description="Schiff-base intermediate with DNA" evidence="15">
    <location>
        <position position="2"/>
    </location>
</feature>
<dbReference type="EC" id="4.2.99.18" evidence="15"/>
<keyword evidence="4 15" id="KW-0479">Metal-binding</keyword>
<evidence type="ECO:0000256" key="5">
    <source>
        <dbReference type="ARBA" id="ARBA00022763"/>
    </source>
</evidence>
<name>A0A0K2GZH3_9CORY</name>
<keyword evidence="11 15" id="KW-0456">Lyase</keyword>
<keyword evidence="9 15" id="KW-0238">DNA-binding</keyword>
<evidence type="ECO:0000256" key="12">
    <source>
        <dbReference type="ARBA" id="ARBA00023268"/>
    </source>
</evidence>
<dbReference type="InterPro" id="IPR015887">
    <property type="entry name" value="DNA_glyclase_Znf_dom_DNA_BS"/>
</dbReference>
<protein>
    <recommendedName>
        <fullName evidence="15">Formamidopyrimidine-DNA glycosylase</fullName>
        <shortName evidence="15">Fapy-DNA glycosylase</shortName>
        <ecNumber evidence="15">3.2.2.23</ecNumber>
    </recommendedName>
    <alternativeName>
        <fullName evidence="15">DNA-(apurinic or apyrimidinic site) lyase MutM</fullName>
        <shortName evidence="15">AP lyase MutM</shortName>
        <ecNumber evidence="15">4.2.99.18</ecNumber>
    </alternativeName>
</protein>
<evidence type="ECO:0000256" key="9">
    <source>
        <dbReference type="ARBA" id="ARBA00023125"/>
    </source>
</evidence>
<evidence type="ECO:0000256" key="1">
    <source>
        <dbReference type="ARBA" id="ARBA00001668"/>
    </source>
</evidence>
<comment type="catalytic activity">
    <reaction evidence="14 15">
        <text>2'-deoxyribonucleotide-(2'-deoxyribose 5'-phosphate)-2'-deoxyribonucleotide-DNA = a 3'-end 2'-deoxyribonucleotide-(2,3-dehydro-2,3-deoxyribose 5'-phosphate)-DNA + a 5'-end 5'-phospho-2'-deoxyribonucleoside-DNA + H(+)</text>
        <dbReference type="Rhea" id="RHEA:66592"/>
        <dbReference type="Rhea" id="RHEA-COMP:13180"/>
        <dbReference type="Rhea" id="RHEA-COMP:16897"/>
        <dbReference type="Rhea" id="RHEA-COMP:17067"/>
        <dbReference type="ChEBI" id="CHEBI:15378"/>
        <dbReference type="ChEBI" id="CHEBI:136412"/>
        <dbReference type="ChEBI" id="CHEBI:157695"/>
        <dbReference type="ChEBI" id="CHEBI:167181"/>
        <dbReference type="EC" id="4.2.99.18"/>
    </reaction>
</comment>
<dbReference type="CDD" id="cd08966">
    <property type="entry name" value="EcFpg-like_N"/>
    <property type="match status" value="1"/>
</dbReference>
<evidence type="ECO:0000256" key="2">
    <source>
        <dbReference type="ARBA" id="ARBA00009409"/>
    </source>
</evidence>
<dbReference type="InterPro" id="IPR010979">
    <property type="entry name" value="Ribosomal_uS13-like_H2TH"/>
</dbReference>
<comment type="function">
    <text evidence="15">Involved in base excision repair of DNA damaged by oxidation or by mutagenic agents. Acts as DNA glycosylase that recognizes and removes damaged bases. Has a preference for oxidized purines, such as 7,8-dihydro-8-oxoguanine (8-oxoG). Has AP (apurinic/apyrimidinic) lyase activity and introduces nicks in the DNA strand. Cleaves the DNA backbone by beta-delta elimination to generate a single-strand break at the site of the removed base with both 3'- and 5'-phosphates.</text>
</comment>
<keyword evidence="12 15" id="KW-0511">Multifunctional enzyme</keyword>
<keyword evidence="6 15" id="KW-0863">Zinc-finger</keyword>
<dbReference type="InterPro" id="IPR010663">
    <property type="entry name" value="Znf_FPG/IleRS"/>
</dbReference>
<comment type="catalytic activity">
    <reaction evidence="1 15">
        <text>Hydrolysis of DNA containing ring-opened 7-methylguanine residues, releasing 2,6-diamino-4-hydroxy-5-(N-methyl)formamidopyrimidine.</text>
        <dbReference type="EC" id="3.2.2.23"/>
    </reaction>
</comment>
<keyword evidence="13 15" id="KW-0326">Glycosidase</keyword>
<keyword evidence="8 15" id="KW-0862">Zinc</keyword>
<sequence>MPELPEVESVRRGLEPYVLGARLDDVTVLRDRAVRRQAGGATEFCGRTRGRRVVGTDRRGKFMWLVLDDGSAITIHLGMSGQMRIEHPGAAPGRHTRAVFELSNGHAVHFNDQRTFGWVWATEMAEAFGREVPVPASEIAPDLMEQGLDPVKLAHRMRRSHSAIKRVLLNQNVVSGIGNIYADEMLWAARVNGETPASDISVRKLAQLVREGQKVLIAALDAGGTSFDSLYVHVNGESGYFDRSLHAYGRAGQPCDRCGTTMVRKVFMNRSSYLCPRCQR</sequence>
<dbReference type="InterPro" id="IPR035937">
    <property type="entry name" value="FPG_N"/>
</dbReference>
<dbReference type="SUPFAM" id="SSF81624">
    <property type="entry name" value="N-terminal domain of MutM-like DNA repair proteins"/>
    <property type="match status" value="1"/>
</dbReference>
<dbReference type="InterPro" id="IPR020629">
    <property type="entry name" value="FPG_Glyclase"/>
</dbReference>
<dbReference type="RefSeq" id="WP_053411957.1">
    <property type="nucleotide sequence ID" value="NZ_CP006841.1"/>
</dbReference>
<gene>
    <name evidence="15" type="primary">mutM</name>
    <name evidence="15" type="synonym">fpg</name>
    <name evidence="18" type="ORF">CLAC_05060</name>
</gene>
<dbReference type="Pfam" id="PF06831">
    <property type="entry name" value="H2TH"/>
    <property type="match status" value="1"/>
</dbReference>
<keyword evidence="10 15" id="KW-0234">DNA repair</keyword>
<dbReference type="InterPro" id="IPR015886">
    <property type="entry name" value="H2TH_FPG"/>
</dbReference>
<dbReference type="SMART" id="SM00898">
    <property type="entry name" value="Fapy_DNA_glyco"/>
    <property type="match status" value="1"/>
</dbReference>
<comment type="caution">
    <text evidence="15">Lacks conserved residue(s) required for the propagation of feature annotation.</text>
</comment>
<dbReference type="SUPFAM" id="SSF46946">
    <property type="entry name" value="S13-like H2TH domain"/>
    <property type="match status" value="1"/>
</dbReference>
<dbReference type="AlphaFoldDB" id="A0A0K2GZH3"/>
<dbReference type="Gene3D" id="3.20.190.10">
    <property type="entry name" value="MutM-like, N-terminal"/>
    <property type="match status" value="1"/>
</dbReference>
<dbReference type="EMBL" id="CP006841">
    <property type="protein sequence ID" value="ALA67184.1"/>
    <property type="molecule type" value="Genomic_DNA"/>
</dbReference>
<dbReference type="KEGG" id="clw:CLAC_05060"/>
<dbReference type="OrthoDB" id="9800855at2"/>
<dbReference type="InterPro" id="IPR000214">
    <property type="entry name" value="Znf_DNA_glyclase/AP_lyase"/>
</dbReference>
<evidence type="ECO:0000256" key="7">
    <source>
        <dbReference type="ARBA" id="ARBA00022801"/>
    </source>
</evidence>
<comment type="similarity">
    <text evidence="2 15">Belongs to the FPG family.</text>
</comment>
<dbReference type="NCBIfam" id="TIGR00577">
    <property type="entry name" value="fpg"/>
    <property type="match status" value="1"/>
</dbReference>
<keyword evidence="5 15" id="KW-0227">DNA damage</keyword>
<evidence type="ECO:0000256" key="8">
    <source>
        <dbReference type="ARBA" id="ARBA00022833"/>
    </source>
</evidence>
<reference evidence="18 19" key="1">
    <citation type="submission" date="2013-10" db="EMBL/GenBank/DDBJ databases">
        <title>Complete genome sequence of Corynebacterium lactis DSM 45799(T), isolated from raw cow milk.</title>
        <authorList>
            <person name="Ruckert C."/>
            <person name="Albersmeier A."/>
            <person name="Lipski A."/>
            <person name="Kalinowski J."/>
        </authorList>
    </citation>
    <scope>NUCLEOTIDE SEQUENCE [LARGE SCALE GENOMIC DNA]</scope>
    <source>
        <strain evidence="18 19">RW2-5</strain>
    </source>
</reference>
<feature type="binding site" evidence="15">
    <location>
        <position position="95"/>
    </location>
    <ligand>
        <name>DNA</name>
        <dbReference type="ChEBI" id="CHEBI:16991"/>
    </ligand>
</feature>
<evidence type="ECO:0000256" key="10">
    <source>
        <dbReference type="ARBA" id="ARBA00023204"/>
    </source>
</evidence>
<dbReference type="PANTHER" id="PTHR22993">
    <property type="entry name" value="FORMAMIDOPYRIMIDINE-DNA GLYCOSYLASE"/>
    <property type="match status" value="1"/>
</dbReference>
<evidence type="ECO:0000313" key="19">
    <source>
        <dbReference type="Proteomes" id="UP000058446"/>
    </source>
</evidence>
<organism evidence="18 19">
    <name type="scientific">Corynebacterium lactis RW2-5</name>
    <dbReference type="NCBI Taxonomy" id="1408189"/>
    <lineage>
        <taxon>Bacteria</taxon>
        <taxon>Bacillati</taxon>
        <taxon>Actinomycetota</taxon>
        <taxon>Actinomycetes</taxon>
        <taxon>Mycobacteriales</taxon>
        <taxon>Corynebacteriaceae</taxon>
        <taxon>Corynebacterium</taxon>
    </lineage>
</organism>
<dbReference type="SMART" id="SM01232">
    <property type="entry name" value="H2TH"/>
    <property type="match status" value="1"/>
</dbReference>
<dbReference type="GO" id="GO:0006979">
    <property type="term" value="P:response to oxidative stress"/>
    <property type="evidence" value="ECO:0007669"/>
    <property type="project" value="UniProtKB-ARBA"/>
</dbReference>
<dbReference type="PATRIC" id="fig|1408189.4.peg.1007"/>
<dbReference type="Pfam" id="PF01149">
    <property type="entry name" value="Fapy_DNA_glyco"/>
    <property type="match status" value="1"/>
</dbReference>
<dbReference type="PANTHER" id="PTHR22993:SF9">
    <property type="entry name" value="FORMAMIDOPYRIMIDINE-DNA GLYCOSYLASE"/>
    <property type="match status" value="1"/>
</dbReference>
<dbReference type="GO" id="GO:0003684">
    <property type="term" value="F:damaged DNA binding"/>
    <property type="evidence" value="ECO:0007669"/>
    <property type="project" value="InterPro"/>
</dbReference>
<feature type="binding site" evidence="15">
    <location>
        <position position="114"/>
    </location>
    <ligand>
        <name>DNA</name>
        <dbReference type="ChEBI" id="CHEBI:16991"/>
    </ligand>
</feature>
<keyword evidence="19" id="KW-1185">Reference proteome</keyword>
<keyword evidence="7 15" id="KW-0378">Hydrolase</keyword>
<comment type="subunit">
    <text evidence="3 15">Monomer.</text>
</comment>
<evidence type="ECO:0000256" key="3">
    <source>
        <dbReference type="ARBA" id="ARBA00011245"/>
    </source>
</evidence>
<feature type="active site" description="Proton donor" evidence="15">
    <location>
        <position position="3"/>
    </location>
</feature>
<evidence type="ECO:0000256" key="6">
    <source>
        <dbReference type="ARBA" id="ARBA00022771"/>
    </source>
</evidence>
<dbReference type="PROSITE" id="PS51066">
    <property type="entry name" value="ZF_FPG_2"/>
    <property type="match status" value="1"/>
</dbReference>
<dbReference type="GO" id="GO:0006284">
    <property type="term" value="P:base-excision repair"/>
    <property type="evidence" value="ECO:0007669"/>
    <property type="project" value="InterPro"/>
</dbReference>
<dbReference type="PROSITE" id="PS01242">
    <property type="entry name" value="ZF_FPG_1"/>
    <property type="match status" value="1"/>
</dbReference>
<dbReference type="Pfam" id="PF06827">
    <property type="entry name" value="zf-FPG_IleRS"/>
    <property type="match status" value="1"/>
</dbReference>
<feature type="domain" description="Formamidopyrimidine-DNA glycosylase catalytic" evidence="17">
    <location>
        <begin position="2"/>
        <end position="117"/>
    </location>
</feature>
<dbReference type="SUPFAM" id="SSF57716">
    <property type="entry name" value="Glucocorticoid receptor-like (DNA-binding domain)"/>
    <property type="match status" value="1"/>
</dbReference>
<dbReference type="Gene3D" id="1.10.8.50">
    <property type="match status" value="1"/>
</dbReference>
<evidence type="ECO:0000256" key="4">
    <source>
        <dbReference type="ARBA" id="ARBA00022723"/>
    </source>
</evidence>
<dbReference type="PROSITE" id="PS51068">
    <property type="entry name" value="FPG_CAT"/>
    <property type="match status" value="1"/>
</dbReference>
<dbReference type="HAMAP" id="MF_00103">
    <property type="entry name" value="Fapy_DNA_glycosyl"/>
    <property type="match status" value="1"/>
</dbReference>
<dbReference type="GO" id="GO:0140078">
    <property type="term" value="F:class I DNA-(apurinic or apyrimidinic site) endonuclease activity"/>
    <property type="evidence" value="ECO:0007669"/>
    <property type="project" value="UniProtKB-EC"/>
</dbReference>
<evidence type="ECO:0000256" key="13">
    <source>
        <dbReference type="ARBA" id="ARBA00023295"/>
    </source>
</evidence>
<dbReference type="GO" id="GO:0008270">
    <property type="term" value="F:zinc ion binding"/>
    <property type="evidence" value="ECO:0007669"/>
    <property type="project" value="UniProtKB-UniRule"/>
</dbReference>
<evidence type="ECO:0000259" key="17">
    <source>
        <dbReference type="PROSITE" id="PS51068"/>
    </source>
</evidence>
<dbReference type="FunFam" id="1.10.8.50:FF:000003">
    <property type="entry name" value="Formamidopyrimidine-DNA glycosylase"/>
    <property type="match status" value="1"/>
</dbReference>
<accession>A0A0K2GZH3</accession>
<evidence type="ECO:0000256" key="11">
    <source>
        <dbReference type="ARBA" id="ARBA00023239"/>
    </source>
</evidence>
<feature type="active site" description="Proton donor; for delta-elimination activity" evidence="15">
    <location>
        <position position="270"/>
    </location>
</feature>
<feature type="domain" description="FPG-type" evidence="16">
    <location>
        <begin position="246"/>
        <end position="280"/>
    </location>
</feature>